<dbReference type="PROSITE" id="PS50137">
    <property type="entry name" value="DS_RBD"/>
    <property type="match status" value="2"/>
</dbReference>
<dbReference type="STRING" id="65489.A0A0D3H6V9"/>
<dbReference type="GO" id="GO:0003723">
    <property type="term" value="F:RNA binding"/>
    <property type="evidence" value="ECO:0007669"/>
    <property type="project" value="UniProtKB-UniRule"/>
</dbReference>
<dbReference type="PANTHER" id="PTHR46528">
    <property type="entry name" value="PROTEIN SON"/>
    <property type="match status" value="1"/>
</dbReference>
<feature type="domain" description="DRBM" evidence="3">
    <location>
        <begin position="173"/>
        <end position="240"/>
    </location>
</feature>
<dbReference type="SUPFAM" id="SSF54768">
    <property type="entry name" value="dsRNA-binding domain-like"/>
    <property type="match status" value="2"/>
</dbReference>
<dbReference type="eggNOG" id="ENOG502S4Z9">
    <property type="taxonomic scope" value="Eukaryota"/>
</dbReference>
<evidence type="ECO:0000259" key="3">
    <source>
        <dbReference type="PROSITE" id="PS50137"/>
    </source>
</evidence>
<name>A0A0D3H6V9_9ORYZ</name>
<feature type="domain" description="DRBM" evidence="3">
    <location>
        <begin position="247"/>
        <end position="322"/>
    </location>
</feature>
<dbReference type="GO" id="GO:0051726">
    <property type="term" value="P:regulation of cell cycle"/>
    <property type="evidence" value="ECO:0007669"/>
    <property type="project" value="InterPro"/>
</dbReference>
<feature type="region of interest" description="Disordered" evidence="2">
    <location>
        <begin position="18"/>
        <end position="70"/>
    </location>
</feature>
<dbReference type="SMART" id="SM00358">
    <property type="entry name" value="DSRM"/>
    <property type="match status" value="2"/>
</dbReference>
<dbReference type="AlphaFoldDB" id="A0A0D3H6V9"/>
<keyword evidence="5" id="KW-1185">Reference proteome</keyword>
<keyword evidence="1" id="KW-0694">RNA-binding</keyword>
<dbReference type="HOGENOM" id="CLU_073700_0_0_1"/>
<dbReference type="Gramene" id="OBART09G10300.1">
    <property type="protein sequence ID" value="OBART09G10300.1"/>
    <property type="gene ID" value="OBART09G10300"/>
</dbReference>
<dbReference type="Proteomes" id="UP000026960">
    <property type="component" value="Chromosome 9"/>
</dbReference>
<dbReference type="InterPro" id="IPR014720">
    <property type="entry name" value="dsRBD_dom"/>
</dbReference>
<evidence type="ECO:0000313" key="5">
    <source>
        <dbReference type="Proteomes" id="UP000026960"/>
    </source>
</evidence>
<dbReference type="PaxDb" id="65489-OBART09G10300.1"/>
<dbReference type="InterPro" id="IPR032922">
    <property type="entry name" value="SON"/>
</dbReference>
<dbReference type="Pfam" id="PF14709">
    <property type="entry name" value="DND1_DSRM"/>
    <property type="match status" value="2"/>
</dbReference>
<organism evidence="4">
    <name type="scientific">Oryza barthii</name>
    <dbReference type="NCBI Taxonomy" id="65489"/>
    <lineage>
        <taxon>Eukaryota</taxon>
        <taxon>Viridiplantae</taxon>
        <taxon>Streptophyta</taxon>
        <taxon>Embryophyta</taxon>
        <taxon>Tracheophyta</taxon>
        <taxon>Spermatophyta</taxon>
        <taxon>Magnoliopsida</taxon>
        <taxon>Liliopsida</taxon>
        <taxon>Poales</taxon>
        <taxon>Poaceae</taxon>
        <taxon>BOP clade</taxon>
        <taxon>Oryzoideae</taxon>
        <taxon>Oryzeae</taxon>
        <taxon>Oryzinae</taxon>
        <taxon>Oryza</taxon>
    </lineage>
</organism>
<reference evidence="4" key="2">
    <citation type="submission" date="2015-03" db="UniProtKB">
        <authorList>
            <consortium name="EnsemblPlants"/>
        </authorList>
    </citation>
    <scope>IDENTIFICATION</scope>
</reference>
<reference evidence="4" key="1">
    <citation type="journal article" date="2009" name="Rice">
        <title>De Novo Next Generation Sequencing of Plant Genomes.</title>
        <authorList>
            <person name="Rounsley S."/>
            <person name="Marri P.R."/>
            <person name="Yu Y."/>
            <person name="He R."/>
            <person name="Sisneros N."/>
            <person name="Goicoechea J.L."/>
            <person name="Lee S.J."/>
            <person name="Angelova A."/>
            <person name="Kudrna D."/>
            <person name="Luo M."/>
            <person name="Affourtit J."/>
            <person name="Desany B."/>
            <person name="Knight J."/>
            <person name="Niazi F."/>
            <person name="Egholm M."/>
            <person name="Wing R.A."/>
        </authorList>
    </citation>
    <scope>NUCLEOTIDE SEQUENCE [LARGE SCALE GENOMIC DNA]</scope>
    <source>
        <strain evidence="4">cv. IRGC 105608</strain>
    </source>
</reference>
<evidence type="ECO:0000256" key="1">
    <source>
        <dbReference type="PROSITE-ProRule" id="PRU00266"/>
    </source>
</evidence>
<protein>
    <recommendedName>
        <fullName evidence="3">DRBM domain-containing protein</fullName>
    </recommendedName>
</protein>
<dbReference type="EnsemblPlants" id="OBART09G10300.1">
    <property type="protein sequence ID" value="OBART09G10300.1"/>
    <property type="gene ID" value="OBART09G10300"/>
</dbReference>
<proteinExistence type="predicted"/>
<dbReference type="PANTHER" id="PTHR46528:SF1">
    <property type="entry name" value="PROTEIN SON"/>
    <property type="match status" value="1"/>
</dbReference>
<accession>A0A0D3H6V9</accession>
<dbReference type="Gene3D" id="3.30.160.20">
    <property type="match status" value="2"/>
</dbReference>
<sequence>MKARPITVHKLRPITRSTLSRCPDPGPALAARLPPPPIRRVAHAAAAPASRRRRRASPGRRALLPPPDEGFLVMATPVNQDSITPVNTWEEDELELEEEEGLLCKRKRAKFSDSTVRQQQGIEAGAMDMVMEEAAALSLGVSASKEPVHVATGRVEQSNCGAKHANGTTDNEPARLRLHKICSATHWKEPSYDFEEQGPSHLKLFTCKVTIHVDTFTTTIVECISEPKRSKKAAQEHAAQGTTDNEPARLRLHKICSATHWKEPSYDFEEQGPSHLKLFTCKVTIHVDTFTTTIVECISEPKRSKKAAQEHAAQGALWYLKIFGHAN</sequence>
<evidence type="ECO:0000256" key="2">
    <source>
        <dbReference type="SAM" id="MobiDB-lite"/>
    </source>
</evidence>
<evidence type="ECO:0000313" key="4">
    <source>
        <dbReference type="EnsemblPlants" id="OBART09G10300.1"/>
    </source>
</evidence>
<dbReference type="GO" id="GO:0043484">
    <property type="term" value="P:regulation of RNA splicing"/>
    <property type="evidence" value="ECO:0007669"/>
    <property type="project" value="InterPro"/>
</dbReference>